<dbReference type="PRINTS" id="PR00715">
    <property type="entry name" value="MAN6PRECEPTR"/>
</dbReference>
<dbReference type="InterPro" id="IPR000296">
    <property type="entry name" value="Man-6-P_rcpt_cation_dep"/>
</dbReference>
<dbReference type="GO" id="GO:0006622">
    <property type="term" value="P:protein targeting to lysosome"/>
    <property type="evidence" value="ECO:0007669"/>
    <property type="project" value="InterPro"/>
</dbReference>
<comment type="caution">
    <text evidence="13">The sequence shown here is derived from an EMBL/GenBank/DDBJ whole genome shotgun (WGS) entry which is preliminary data.</text>
</comment>
<evidence type="ECO:0000256" key="9">
    <source>
        <dbReference type="SAM" id="MobiDB-lite"/>
    </source>
</evidence>
<keyword evidence="7" id="KW-1015">Disulfide bond</keyword>
<dbReference type="AlphaFoldDB" id="A0A3M7RJL9"/>
<evidence type="ECO:0000256" key="2">
    <source>
        <dbReference type="ARBA" id="ARBA00022448"/>
    </source>
</evidence>
<evidence type="ECO:0000256" key="6">
    <source>
        <dbReference type="ARBA" id="ARBA00023136"/>
    </source>
</evidence>
<comment type="subcellular location">
    <subcellularLocation>
        <location evidence="1">Endomembrane system</location>
    </subcellularLocation>
</comment>
<feature type="chain" id="PRO_5018232323" evidence="11">
    <location>
        <begin position="19"/>
        <end position="326"/>
    </location>
</feature>
<evidence type="ECO:0000256" key="7">
    <source>
        <dbReference type="ARBA" id="ARBA00023157"/>
    </source>
</evidence>
<evidence type="ECO:0000259" key="12">
    <source>
        <dbReference type="PROSITE" id="PS51914"/>
    </source>
</evidence>
<dbReference type="Proteomes" id="UP000276133">
    <property type="component" value="Unassembled WGS sequence"/>
</dbReference>
<dbReference type="InterPro" id="IPR009011">
    <property type="entry name" value="Man6P_isomerase_rcpt-bd_dom_sf"/>
</dbReference>
<evidence type="ECO:0000256" key="1">
    <source>
        <dbReference type="ARBA" id="ARBA00004308"/>
    </source>
</evidence>
<keyword evidence="5 10" id="KW-1133">Transmembrane helix</keyword>
<feature type="transmembrane region" description="Helical" evidence="10">
    <location>
        <begin position="240"/>
        <end position="260"/>
    </location>
</feature>
<dbReference type="Pfam" id="PF02157">
    <property type="entry name" value="Man-6-P_recep"/>
    <property type="match status" value="2"/>
</dbReference>
<protein>
    <submittedName>
        <fullName evidence="13">Cation-dependent mannose-6-phosphate receptor</fullName>
    </submittedName>
</protein>
<dbReference type="InterPro" id="IPR028927">
    <property type="entry name" value="Man-6-P_rcpt"/>
</dbReference>
<keyword evidence="6 10" id="KW-0472">Membrane</keyword>
<organism evidence="13 14">
    <name type="scientific">Brachionus plicatilis</name>
    <name type="common">Marine rotifer</name>
    <name type="synonym">Brachionus muelleri</name>
    <dbReference type="NCBI Taxonomy" id="10195"/>
    <lineage>
        <taxon>Eukaryota</taxon>
        <taxon>Metazoa</taxon>
        <taxon>Spiralia</taxon>
        <taxon>Gnathifera</taxon>
        <taxon>Rotifera</taxon>
        <taxon>Eurotatoria</taxon>
        <taxon>Monogononta</taxon>
        <taxon>Pseudotrocha</taxon>
        <taxon>Ploima</taxon>
        <taxon>Brachionidae</taxon>
        <taxon>Brachionus</taxon>
    </lineage>
</organism>
<feature type="domain" description="MRH" evidence="12">
    <location>
        <begin position="40"/>
        <end position="186"/>
    </location>
</feature>
<gene>
    <name evidence="13" type="ORF">BpHYR1_011853</name>
</gene>
<evidence type="ECO:0000256" key="8">
    <source>
        <dbReference type="ARBA" id="ARBA00023180"/>
    </source>
</evidence>
<feature type="region of interest" description="Disordered" evidence="9">
    <location>
        <begin position="190"/>
        <end position="234"/>
    </location>
</feature>
<evidence type="ECO:0000313" key="13">
    <source>
        <dbReference type="EMBL" id="RNA23752.1"/>
    </source>
</evidence>
<feature type="compositionally biased region" description="Low complexity" evidence="9">
    <location>
        <begin position="22"/>
        <end position="35"/>
    </location>
</feature>
<evidence type="ECO:0000313" key="14">
    <source>
        <dbReference type="Proteomes" id="UP000276133"/>
    </source>
</evidence>
<dbReference type="STRING" id="10195.A0A3M7RJL9"/>
<keyword evidence="14" id="KW-1185">Reference proteome</keyword>
<proteinExistence type="predicted"/>
<reference evidence="13 14" key="1">
    <citation type="journal article" date="2018" name="Sci. Rep.">
        <title>Genomic signatures of local adaptation to the degree of environmental predictability in rotifers.</title>
        <authorList>
            <person name="Franch-Gras L."/>
            <person name="Hahn C."/>
            <person name="Garcia-Roger E.M."/>
            <person name="Carmona M.J."/>
            <person name="Serra M."/>
            <person name="Gomez A."/>
        </authorList>
    </citation>
    <scope>NUCLEOTIDE SEQUENCE [LARGE SCALE GENOMIC DNA]</scope>
    <source>
        <strain evidence="13">HYR1</strain>
    </source>
</reference>
<evidence type="ECO:0000256" key="4">
    <source>
        <dbReference type="ARBA" id="ARBA00022729"/>
    </source>
</evidence>
<dbReference type="GO" id="GO:0019904">
    <property type="term" value="F:protein domain specific binding"/>
    <property type="evidence" value="ECO:0007669"/>
    <property type="project" value="InterPro"/>
</dbReference>
<evidence type="ECO:0000256" key="3">
    <source>
        <dbReference type="ARBA" id="ARBA00022692"/>
    </source>
</evidence>
<keyword evidence="4 11" id="KW-0732">Signal</keyword>
<name>A0A3M7RJL9_BRAPC</name>
<keyword evidence="3 10" id="KW-0812">Transmembrane</keyword>
<feature type="signal peptide" evidence="11">
    <location>
        <begin position="1"/>
        <end position="18"/>
    </location>
</feature>
<evidence type="ECO:0000256" key="11">
    <source>
        <dbReference type="SAM" id="SignalP"/>
    </source>
</evidence>
<dbReference type="PANTHER" id="PTHR15071">
    <property type="entry name" value="MANNOSE-6-PHOSPHATE RECEPTOR FAMILY MEMBER"/>
    <property type="match status" value="1"/>
</dbReference>
<dbReference type="GO" id="GO:0005802">
    <property type="term" value="C:trans-Golgi network"/>
    <property type="evidence" value="ECO:0007669"/>
    <property type="project" value="TreeGrafter"/>
</dbReference>
<feature type="compositionally biased region" description="Low complexity" evidence="9">
    <location>
        <begin position="218"/>
        <end position="231"/>
    </location>
</feature>
<keyword evidence="2" id="KW-0813">Transport</keyword>
<feature type="region of interest" description="Disordered" evidence="9">
    <location>
        <begin position="22"/>
        <end position="46"/>
    </location>
</feature>
<dbReference type="EMBL" id="REGN01003223">
    <property type="protein sequence ID" value="RNA23752.1"/>
    <property type="molecule type" value="Genomic_DNA"/>
</dbReference>
<feature type="compositionally biased region" description="Low complexity" evidence="9">
    <location>
        <begin position="190"/>
        <end position="210"/>
    </location>
</feature>
<dbReference type="SUPFAM" id="SSF50911">
    <property type="entry name" value="Mannose 6-phosphate receptor domain"/>
    <property type="match status" value="1"/>
</dbReference>
<dbReference type="OrthoDB" id="29460at2759"/>
<dbReference type="InterPro" id="IPR044865">
    <property type="entry name" value="MRH_dom"/>
</dbReference>
<dbReference type="PROSITE" id="PS51914">
    <property type="entry name" value="MRH"/>
    <property type="match status" value="1"/>
</dbReference>
<keyword evidence="13" id="KW-0675">Receptor</keyword>
<dbReference type="PANTHER" id="PTHR15071:SF29">
    <property type="entry name" value="CATION-DEPENDENT MANNOSE-6-PHOSPHATE RECEPTOR"/>
    <property type="match status" value="1"/>
</dbReference>
<accession>A0A3M7RJL9</accession>
<evidence type="ECO:0000256" key="10">
    <source>
        <dbReference type="SAM" id="Phobius"/>
    </source>
</evidence>
<evidence type="ECO:0000256" key="5">
    <source>
        <dbReference type="ARBA" id="ARBA00022989"/>
    </source>
</evidence>
<keyword evidence="8" id="KW-0325">Glycoprotein</keyword>
<sequence>MKYLAYLAFLVFVQHAISDPTTLSTSTTSTTSTTTKPHATDCELSDSSKHEQKLLERLSQLKGKKFTWEDKEHKYFFSVCSKAENASLPNEAFIQVDKESNGKKQWVIGRLDDVDLEGTNEFVRLMYKNGDSYANACNKTERNAVIYLTCDSSKINPEFVMIEENNNRLDECAYIFQLKTKDICLKSNQTTTTAPTTKPATLTTSSTKAPDSTKAPESTSTSGTNSNSTSTLPSEKKSKLGVLSIILIALVALLAVYFIMGTLYMRFVNQATGWEQIPNFGFWNAIGEGSADLCNMICRCGNRRTEIHTYENINDHVSDDENLLNM</sequence>
<dbReference type="Gene3D" id="2.70.130.10">
    <property type="entry name" value="Mannose-6-phosphate receptor binding domain"/>
    <property type="match status" value="1"/>
</dbReference>
<dbReference type="GO" id="GO:0005768">
    <property type="term" value="C:endosome"/>
    <property type="evidence" value="ECO:0007669"/>
    <property type="project" value="InterPro"/>
</dbReference>